<feature type="transmembrane region" description="Helical" evidence="1">
    <location>
        <begin position="357"/>
        <end position="379"/>
    </location>
</feature>
<keyword evidence="3" id="KW-1185">Reference proteome</keyword>
<sequence length="721" mass="83373">MKFITRFAVGLYIFQYLVIQGATEQIILNLNPLIASLENCTVEIVEFAERKSFILYNQILTPFILTVLKPNVPKFGIESKIFKLRKYKCYSTFILLAPNELNFNSTNNILDTLLRNRRRNPGLDSSLKYFFIINFISGSDKNDTFELNILRPFFFNNFKHDSLPPVFTVVVEETGTLKTDAANIYGWFFCWYCFDNQPERKQFIADNYPQKYFTKYPFKCKSLNACFDEMTLCYKTAIQNGQNVVWSLSLRGTTEETIYAIAKGKIETGYHPWRTSALNLRDSTAAFIIEGLNLSSYTNLSSTSWIECPNLFFGIIYCSKCVVYLMGTTSQFRFITPDGVYNIRGSLEIFINPLNPSIWYCIFLASVVISFLIASVKLLAYPRRSLLHFVKEILHSWSWLMSALVEESGGYAQSQDGSHNPAGKRFTTINVGIWLLMALVLVSAYKGALQSDFSILNPFETKWVSFRQLHNFSFILILEAHLCTQKIINNFSLNNAEIVCYDTAIDMNVHCELSQIQFTLYYLLTREMAMSQERSNASLVQFLNKNRMYVHKLRETTFFLCEQNIQQFFLDHRNNTKVAFVFAETKFDDTWHMITQNSGNVPLGHNMKSKNKAFLLTWAGFTIPSGVNKFHSVIPKRIKVLTSSGIYWFWEQWDKFRNGKRKFKSKSTFKPLSMRGSSFYVIFYAYFIGVSCALILLTSELSWSHLTDLLGKHFCFASWSV</sequence>
<feature type="transmembrane region" description="Helical" evidence="1">
    <location>
        <begin position="679"/>
        <end position="697"/>
    </location>
</feature>
<proteinExistence type="predicted"/>
<reference evidence="2" key="1">
    <citation type="submission" date="2021-06" db="EMBL/GenBank/DDBJ databases">
        <authorList>
            <person name="Hodson N. C."/>
            <person name="Mongue J. A."/>
            <person name="Jaron S. K."/>
        </authorList>
    </citation>
    <scope>NUCLEOTIDE SEQUENCE</scope>
</reference>
<evidence type="ECO:0000313" key="3">
    <source>
        <dbReference type="Proteomes" id="UP000708208"/>
    </source>
</evidence>
<protein>
    <submittedName>
        <fullName evidence="2">Uncharacterized protein</fullName>
    </submittedName>
</protein>
<gene>
    <name evidence="2" type="ORF">AFUS01_LOCUS25632</name>
</gene>
<keyword evidence="1" id="KW-0812">Transmembrane</keyword>
<keyword evidence="1" id="KW-0472">Membrane</keyword>
<accession>A0A8J2L3M2</accession>
<name>A0A8J2L3M2_9HEXA</name>
<organism evidence="2 3">
    <name type="scientific">Allacma fusca</name>
    <dbReference type="NCBI Taxonomy" id="39272"/>
    <lineage>
        <taxon>Eukaryota</taxon>
        <taxon>Metazoa</taxon>
        <taxon>Ecdysozoa</taxon>
        <taxon>Arthropoda</taxon>
        <taxon>Hexapoda</taxon>
        <taxon>Collembola</taxon>
        <taxon>Symphypleona</taxon>
        <taxon>Sminthuridae</taxon>
        <taxon>Allacma</taxon>
    </lineage>
</organism>
<dbReference type="AlphaFoldDB" id="A0A8J2L3M2"/>
<keyword evidence="1" id="KW-1133">Transmembrane helix</keyword>
<evidence type="ECO:0000256" key="1">
    <source>
        <dbReference type="SAM" id="Phobius"/>
    </source>
</evidence>
<dbReference type="EMBL" id="CAJVCH010331855">
    <property type="protein sequence ID" value="CAG7787113.1"/>
    <property type="molecule type" value="Genomic_DNA"/>
</dbReference>
<evidence type="ECO:0000313" key="2">
    <source>
        <dbReference type="EMBL" id="CAG7787113.1"/>
    </source>
</evidence>
<comment type="caution">
    <text evidence="2">The sequence shown here is derived from an EMBL/GenBank/DDBJ whole genome shotgun (WGS) entry which is preliminary data.</text>
</comment>
<dbReference type="Proteomes" id="UP000708208">
    <property type="component" value="Unassembled WGS sequence"/>
</dbReference>